<dbReference type="InterPro" id="IPR008258">
    <property type="entry name" value="Transglycosylase_SLT_dom_1"/>
</dbReference>
<dbReference type="CDD" id="cd01009">
    <property type="entry name" value="PBP2_YfhD_N"/>
    <property type="match status" value="1"/>
</dbReference>
<reference evidence="7" key="1">
    <citation type="journal article" date="2023" name="Arch. Microbiol.">
        <title>Desulfoferula mesophilus gen. nov. sp. nov., a mesophilic sulfate-reducing bacterium isolated from a brackish lake sediment.</title>
        <authorList>
            <person name="Watanabe T."/>
            <person name="Yabe T."/>
            <person name="Tsuji J.M."/>
            <person name="Fukui M."/>
        </authorList>
    </citation>
    <scope>NUCLEOTIDE SEQUENCE [LARGE SCALE GENOMIC DNA]</scope>
    <source>
        <strain evidence="7">12FAK</strain>
    </source>
</reference>
<dbReference type="SMART" id="SM00062">
    <property type="entry name" value="PBPb"/>
    <property type="match status" value="1"/>
</dbReference>
<sequence>MGKLLKRSIACLSGMLIALACLPWCPPAHANTDEALSEEFIQQIKRPRTGDLPSMIKERAIRALVAYNKTNYFLDGGRERGVTYEALQMYQDELNKELAKRGKRQKHLRVHVIIIPVARDKLIPYLIQGKGDIAAANLTITSYRRKEVEFCAPFADNVKEVVVTGPGAPALKSLDDLSGRAVYVRKSSSYYGSLIKLNAALKKKKLKPVKIEFADENLETEDILEMANAGLVPITIADSHLADFWAKIFKKIQVHHQLAVRTGGRIAWAVRKNSPKLVKSINAFVKTHKQGTLMGNILTKRYYQDTKWAREALNEENIQRFNRTTKFFQKYASQYGFDWLMLTALAFQESGLDNEKVSHVGAVGVMQIMPKTAANPPVSIAQYKKLENNIHAGTKYLRWIFDRYFKDDPKMDQLNKVLFTFASYNAGPGKVANLRQRAAKMELDPNVWFHNVEVVAAKVIGRETVQYVGNIYKYYVAYLQADKQRQERFEAMKKK</sequence>
<dbReference type="Gene3D" id="3.40.190.10">
    <property type="entry name" value="Periplasmic binding protein-like II"/>
    <property type="match status" value="2"/>
</dbReference>
<dbReference type="CDD" id="cd13403">
    <property type="entry name" value="MLTF-like"/>
    <property type="match status" value="1"/>
</dbReference>
<dbReference type="Pfam" id="PF00497">
    <property type="entry name" value="SBP_bac_3"/>
    <property type="match status" value="1"/>
</dbReference>
<evidence type="ECO:0000313" key="7">
    <source>
        <dbReference type="Proteomes" id="UP001366166"/>
    </source>
</evidence>
<dbReference type="KEGG" id="dmp:FAK_02920"/>
<evidence type="ECO:0000256" key="1">
    <source>
        <dbReference type="ARBA" id="ARBA00004339"/>
    </source>
</evidence>
<keyword evidence="7" id="KW-1185">Reference proteome</keyword>
<dbReference type="Proteomes" id="UP001366166">
    <property type="component" value="Chromosome"/>
</dbReference>
<dbReference type="PROSITE" id="PS51257">
    <property type="entry name" value="PROKAR_LIPOPROTEIN"/>
    <property type="match status" value="1"/>
</dbReference>
<feature type="domain" description="Solute-binding protein family 3/N-terminal" evidence="5">
    <location>
        <begin position="86"/>
        <end position="301"/>
    </location>
</feature>
<name>A0AAU9EGY7_9BACT</name>
<dbReference type="Pfam" id="PF01464">
    <property type="entry name" value="SLT"/>
    <property type="match status" value="1"/>
</dbReference>
<proteinExistence type="inferred from homology"/>
<dbReference type="Gene3D" id="1.10.530.10">
    <property type="match status" value="1"/>
</dbReference>
<dbReference type="AlphaFoldDB" id="A0AAU9EGY7"/>
<dbReference type="EMBL" id="AP028679">
    <property type="protein sequence ID" value="BEQ13226.1"/>
    <property type="molecule type" value="Genomic_DNA"/>
</dbReference>
<evidence type="ECO:0000256" key="3">
    <source>
        <dbReference type="ARBA" id="ARBA00023237"/>
    </source>
</evidence>
<keyword evidence="4" id="KW-0732">Signal</keyword>
<feature type="chain" id="PRO_5043560700" evidence="4">
    <location>
        <begin position="31"/>
        <end position="495"/>
    </location>
</feature>
<keyword evidence="3" id="KW-0998">Cell outer membrane</keyword>
<evidence type="ECO:0000313" key="6">
    <source>
        <dbReference type="EMBL" id="BEQ13226.1"/>
    </source>
</evidence>
<evidence type="ECO:0000259" key="5">
    <source>
        <dbReference type="SMART" id="SM00062"/>
    </source>
</evidence>
<dbReference type="InterPro" id="IPR001638">
    <property type="entry name" value="Solute-binding_3/MltF_N"/>
</dbReference>
<comment type="subcellular location">
    <subcellularLocation>
        <location evidence="1">Cell outer membrane</location>
        <topology evidence="1">Peripheral membrane protein</topology>
    </subcellularLocation>
</comment>
<accession>A0AAU9EGY7</accession>
<feature type="signal peptide" evidence="4">
    <location>
        <begin position="1"/>
        <end position="30"/>
    </location>
</feature>
<evidence type="ECO:0000256" key="2">
    <source>
        <dbReference type="ARBA" id="ARBA00007734"/>
    </source>
</evidence>
<evidence type="ECO:0000256" key="4">
    <source>
        <dbReference type="SAM" id="SignalP"/>
    </source>
</evidence>
<gene>
    <name evidence="6" type="ORF">FAK_02920</name>
</gene>
<protein>
    <submittedName>
        <fullName evidence="6">Peptidoglycan lytic exotransglycosylase</fullName>
    </submittedName>
</protein>
<keyword evidence="3" id="KW-0472">Membrane</keyword>
<organism evidence="6 7">
    <name type="scientific">Desulfoferula mesophila</name>
    <dbReference type="NCBI Taxonomy" id="3058419"/>
    <lineage>
        <taxon>Bacteria</taxon>
        <taxon>Pseudomonadati</taxon>
        <taxon>Thermodesulfobacteriota</taxon>
        <taxon>Desulfarculia</taxon>
        <taxon>Desulfarculales</taxon>
        <taxon>Desulfarculaceae</taxon>
        <taxon>Desulfoferula</taxon>
    </lineage>
</organism>
<dbReference type="PANTHER" id="PTHR37423:SF2">
    <property type="entry name" value="MEMBRANE-BOUND LYTIC MUREIN TRANSGLYCOSYLASE C"/>
    <property type="match status" value="1"/>
</dbReference>
<dbReference type="SUPFAM" id="SSF53955">
    <property type="entry name" value="Lysozyme-like"/>
    <property type="match status" value="1"/>
</dbReference>
<dbReference type="GO" id="GO:0009279">
    <property type="term" value="C:cell outer membrane"/>
    <property type="evidence" value="ECO:0007669"/>
    <property type="project" value="UniProtKB-SubCell"/>
</dbReference>
<dbReference type="InterPro" id="IPR023346">
    <property type="entry name" value="Lysozyme-like_dom_sf"/>
</dbReference>
<dbReference type="PANTHER" id="PTHR37423">
    <property type="entry name" value="SOLUBLE LYTIC MUREIN TRANSGLYCOSYLASE-RELATED"/>
    <property type="match status" value="1"/>
</dbReference>
<dbReference type="SUPFAM" id="SSF53850">
    <property type="entry name" value="Periplasmic binding protein-like II"/>
    <property type="match status" value="1"/>
</dbReference>
<comment type="similarity">
    <text evidence="2">Belongs to the transglycosylase Slt family.</text>
</comment>